<accession>C1AW36</accession>
<evidence type="ECO:0000259" key="6">
    <source>
        <dbReference type="PROSITE" id="PS50977"/>
    </source>
</evidence>
<dbReference type="AlphaFoldDB" id="C1AW36"/>
<keyword evidence="2 4" id="KW-0238">DNA-binding</keyword>
<proteinExistence type="predicted"/>
<organism evidence="7 8">
    <name type="scientific">Rhodococcus opacus (strain B4)</name>
    <dbReference type="NCBI Taxonomy" id="632772"/>
    <lineage>
        <taxon>Bacteria</taxon>
        <taxon>Bacillati</taxon>
        <taxon>Actinomycetota</taxon>
        <taxon>Actinomycetes</taxon>
        <taxon>Mycobacteriales</taxon>
        <taxon>Nocardiaceae</taxon>
        <taxon>Rhodococcus</taxon>
    </lineage>
</organism>
<evidence type="ECO:0000256" key="4">
    <source>
        <dbReference type="PROSITE-ProRule" id="PRU00335"/>
    </source>
</evidence>
<dbReference type="SUPFAM" id="SSF46689">
    <property type="entry name" value="Homeodomain-like"/>
    <property type="match status" value="1"/>
</dbReference>
<dbReference type="Gene3D" id="1.10.357.10">
    <property type="entry name" value="Tetracycline Repressor, domain 2"/>
    <property type="match status" value="1"/>
</dbReference>
<dbReference type="OrthoDB" id="5112469at2"/>
<reference evidence="7 8" key="1">
    <citation type="submission" date="2009-03" db="EMBL/GenBank/DDBJ databases">
        <title>Comparison of the complete genome sequences of Rhodococcus erythropolis PR4 and Rhodococcus opacus B4.</title>
        <authorList>
            <person name="Takarada H."/>
            <person name="Sekine M."/>
            <person name="Hosoyama A."/>
            <person name="Yamada R."/>
            <person name="Fujisawa T."/>
            <person name="Omata S."/>
            <person name="Shimizu A."/>
            <person name="Tsukatani N."/>
            <person name="Tanikawa S."/>
            <person name="Fujita N."/>
            <person name="Harayama S."/>
        </authorList>
    </citation>
    <scope>NUCLEOTIDE SEQUENCE [LARGE SCALE GENOMIC DNA]</scope>
    <source>
        <strain evidence="7 8">B4</strain>
    </source>
</reference>
<dbReference type="Gene3D" id="1.10.10.60">
    <property type="entry name" value="Homeodomain-like"/>
    <property type="match status" value="1"/>
</dbReference>
<dbReference type="PRINTS" id="PR00455">
    <property type="entry name" value="HTHTETR"/>
</dbReference>
<dbReference type="Proteomes" id="UP000002212">
    <property type="component" value="Chromosome"/>
</dbReference>
<dbReference type="PANTHER" id="PTHR30055">
    <property type="entry name" value="HTH-TYPE TRANSCRIPTIONAL REGULATOR RUTR"/>
    <property type="match status" value="1"/>
</dbReference>
<dbReference type="RefSeq" id="WP_012688442.1">
    <property type="nucleotide sequence ID" value="NC_012522.1"/>
</dbReference>
<feature type="domain" description="HTH tetR-type" evidence="6">
    <location>
        <begin position="17"/>
        <end position="77"/>
    </location>
</feature>
<protein>
    <submittedName>
        <fullName evidence="7">Putative TetR family transcriptional regulator</fullName>
    </submittedName>
</protein>
<dbReference type="KEGG" id="rop:ROP_12190"/>
<dbReference type="PATRIC" id="fig|632772.20.peg.1289"/>
<evidence type="ECO:0000256" key="5">
    <source>
        <dbReference type="SAM" id="MobiDB-lite"/>
    </source>
</evidence>
<feature type="region of interest" description="Disordered" evidence="5">
    <location>
        <begin position="209"/>
        <end position="230"/>
    </location>
</feature>
<evidence type="ECO:0000313" key="8">
    <source>
        <dbReference type="Proteomes" id="UP000002212"/>
    </source>
</evidence>
<dbReference type="SUPFAM" id="SSF48498">
    <property type="entry name" value="Tetracyclin repressor-like, C-terminal domain"/>
    <property type="match status" value="1"/>
</dbReference>
<sequence length="230" mass="25450">MSRPRTAPTPPVTARGVRTRDRLVAAARVVFERDGYLAARLVDISKEAGLSTGSFYTYFAGKEEVFAAVVEVTQNDLLHPGMGRVEDEGDVHAVVEASIRAYLHACRRNARLLALLEQVAHVDPAFRELERARDETFYRRNARAIADLQDRGLADASLDPMLTSKALSAMVGRMAYGYFVGPPSERRSLSFDELTAGLARMWTNGLRVPDRAGEPVSSRAREGSEGRDRR</sequence>
<evidence type="ECO:0000256" key="1">
    <source>
        <dbReference type="ARBA" id="ARBA00023015"/>
    </source>
</evidence>
<gene>
    <name evidence="7" type="ordered locus">ROP_12190</name>
</gene>
<evidence type="ECO:0000313" key="7">
    <source>
        <dbReference type="EMBL" id="BAH49466.1"/>
    </source>
</evidence>
<keyword evidence="1" id="KW-0805">Transcription regulation</keyword>
<dbReference type="InterPro" id="IPR009057">
    <property type="entry name" value="Homeodomain-like_sf"/>
</dbReference>
<dbReference type="InterPro" id="IPR036271">
    <property type="entry name" value="Tet_transcr_reg_TetR-rel_C_sf"/>
</dbReference>
<dbReference type="PANTHER" id="PTHR30055:SF234">
    <property type="entry name" value="HTH-TYPE TRANSCRIPTIONAL REGULATOR BETI"/>
    <property type="match status" value="1"/>
</dbReference>
<feature type="DNA-binding region" description="H-T-H motif" evidence="4">
    <location>
        <begin position="40"/>
        <end position="59"/>
    </location>
</feature>
<dbReference type="HOGENOM" id="CLU_069356_12_6_11"/>
<evidence type="ECO:0000256" key="3">
    <source>
        <dbReference type="ARBA" id="ARBA00023163"/>
    </source>
</evidence>
<dbReference type="STRING" id="632772.ROP_12190"/>
<dbReference type="PROSITE" id="PS50977">
    <property type="entry name" value="HTH_TETR_2"/>
    <property type="match status" value="1"/>
</dbReference>
<dbReference type="InterPro" id="IPR050109">
    <property type="entry name" value="HTH-type_TetR-like_transc_reg"/>
</dbReference>
<name>C1AW36_RHOOB</name>
<dbReference type="Pfam" id="PF00440">
    <property type="entry name" value="TetR_N"/>
    <property type="match status" value="1"/>
</dbReference>
<keyword evidence="3" id="KW-0804">Transcription</keyword>
<dbReference type="InterPro" id="IPR001647">
    <property type="entry name" value="HTH_TetR"/>
</dbReference>
<dbReference type="EMBL" id="AP011115">
    <property type="protein sequence ID" value="BAH49466.1"/>
    <property type="molecule type" value="Genomic_DNA"/>
</dbReference>
<dbReference type="GO" id="GO:0003700">
    <property type="term" value="F:DNA-binding transcription factor activity"/>
    <property type="evidence" value="ECO:0007669"/>
    <property type="project" value="TreeGrafter"/>
</dbReference>
<dbReference type="GO" id="GO:0000976">
    <property type="term" value="F:transcription cis-regulatory region binding"/>
    <property type="evidence" value="ECO:0007669"/>
    <property type="project" value="TreeGrafter"/>
</dbReference>
<evidence type="ECO:0000256" key="2">
    <source>
        <dbReference type="ARBA" id="ARBA00023125"/>
    </source>
</evidence>